<evidence type="ECO:0000256" key="2">
    <source>
        <dbReference type="ARBA" id="ARBA00010663"/>
    </source>
</evidence>
<dbReference type="SUPFAM" id="SSF81321">
    <property type="entry name" value="Family A G protein-coupled receptor-like"/>
    <property type="match status" value="1"/>
</dbReference>
<evidence type="ECO:0000313" key="11">
    <source>
        <dbReference type="EMBL" id="CAH0393441.1"/>
    </source>
</evidence>
<feature type="transmembrane region" description="Helical" evidence="9">
    <location>
        <begin position="79"/>
        <end position="99"/>
    </location>
</feature>
<comment type="similarity">
    <text evidence="2">Belongs to the G-protein coupled receptor 1 family.</text>
</comment>
<keyword evidence="6 9" id="KW-0472">Membrane</keyword>
<evidence type="ECO:0000313" key="12">
    <source>
        <dbReference type="Proteomes" id="UP001152759"/>
    </source>
</evidence>
<keyword evidence="5" id="KW-0297">G-protein coupled receptor</keyword>
<keyword evidence="4 9" id="KW-1133">Transmembrane helix</keyword>
<name>A0A9P0AKT7_BEMTA</name>
<dbReference type="AlphaFoldDB" id="A0A9P0AKT7"/>
<comment type="subcellular location">
    <subcellularLocation>
        <location evidence="1">Membrane</location>
        <topology evidence="1">Multi-pass membrane protein</topology>
    </subcellularLocation>
</comment>
<dbReference type="InterPro" id="IPR000276">
    <property type="entry name" value="GPCR_Rhodpsn"/>
</dbReference>
<sequence length="157" mass="17555">MDGLAFYNSSSYEDPFDTQNETLEQLLNRLRGPKHLPLEIVLPITIVYVSIFLTGVAGNLAVCLVIVRNSSMHTATNYYLFNLAVSDLTLLLLVDYQVASQIGGQLGRLGPKRLEYIKLGLICVTHQFFRRGNLGFRFGFGEFGNRGGDISAPLRRR</sequence>
<dbReference type="Pfam" id="PF00001">
    <property type="entry name" value="7tm_1"/>
    <property type="match status" value="1"/>
</dbReference>
<organism evidence="11 12">
    <name type="scientific">Bemisia tabaci</name>
    <name type="common">Sweetpotato whitefly</name>
    <name type="synonym">Aleurodes tabaci</name>
    <dbReference type="NCBI Taxonomy" id="7038"/>
    <lineage>
        <taxon>Eukaryota</taxon>
        <taxon>Metazoa</taxon>
        <taxon>Ecdysozoa</taxon>
        <taxon>Arthropoda</taxon>
        <taxon>Hexapoda</taxon>
        <taxon>Insecta</taxon>
        <taxon>Pterygota</taxon>
        <taxon>Neoptera</taxon>
        <taxon>Paraneoptera</taxon>
        <taxon>Hemiptera</taxon>
        <taxon>Sternorrhyncha</taxon>
        <taxon>Aleyrodoidea</taxon>
        <taxon>Aleyrodidae</taxon>
        <taxon>Aleyrodinae</taxon>
        <taxon>Bemisia</taxon>
    </lineage>
</organism>
<evidence type="ECO:0000256" key="5">
    <source>
        <dbReference type="ARBA" id="ARBA00023040"/>
    </source>
</evidence>
<reference evidence="11" key="1">
    <citation type="submission" date="2021-12" db="EMBL/GenBank/DDBJ databases">
        <authorList>
            <person name="King R."/>
        </authorList>
    </citation>
    <scope>NUCLEOTIDE SEQUENCE</scope>
</reference>
<dbReference type="PANTHER" id="PTHR24243:SF107">
    <property type="entry name" value="NEUROPEPTIDES CAPA RECEPTOR"/>
    <property type="match status" value="1"/>
</dbReference>
<evidence type="ECO:0000256" key="4">
    <source>
        <dbReference type="ARBA" id="ARBA00022989"/>
    </source>
</evidence>
<keyword evidence="12" id="KW-1185">Reference proteome</keyword>
<dbReference type="Proteomes" id="UP001152759">
    <property type="component" value="Chromosome 7"/>
</dbReference>
<dbReference type="GO" id="GO:0005886">
    <property type="term" value="C:plasma membrane"/>
    <property type="evidence" value="ECO:0007669"/>
    <property type="project" value="TreeGrafter"/>
</dbReference>
<dbReference type="InterPro" id="IPR017452">
    <property type="entry name" value="GPCR_Rhodpsn_7TM"/>
</dbReference>
<evidence type="ECO:0000256" key="3">
    <source>
        <dbReference type="ARBA" id="ARBA00022692"/>
    </source>
</evidence>
<feature type="transmembrane region" description="Helical" evidence="9">
    <location>
        <begin position="40"/>
        <end position="67"/>
    </location>
</feature>
<dbReference type="GO" id="GO:0008188">
    <property type="term" value="F:neuropeptide receptor activity"/>
    <property type="evidence" value="ECO:0007669"/>
    <property type="project" value="TreeGrafter"/>
</dbReference>
<dbReference type="PRINTS" id="PR00237">
    <property type="entry name" value="GPCRRHODOPSN"/>
</dbReference>
<dbReference type="PANTHER" id="PTHR24243">
    <property type="entry name" value="G-PROTEIN COUPLED RECEPTOR"/>
    <property type="match status" value="1"/>
</dbReference>
<proteinExistence type="inferred from homology"/>
<evidence type="ECO:0000256" key="7">
    <source>
        <dbReference type="ARBA" id="ARBA00023170"/>
    </source>
</evidence>
<dbReference type="PROSITE" id="PS50262">
    <property type="entry name" value="G_PROTEIN_RECEP_F1_2"/>
    <property type="match status" value="1"/>
</dbReference>
<evidence type="ECO:0000256" key="8">
    <source>
        <dbReference type="ARBA" id="ARBA00023224"/>
    </source>
</evidence>
<keyword evidence="8" id="KW-0807">Transducer</keyword>
<feature type="domain" description="G-protein coupled receptors family 1 profile" evidence="10">
    <location>
        <begin position="58"/>
        <end position="94"/>
    </location>
</feature>
<protein>
    <recommendedName>
        <fullName evidence="10">G-protein coupled receptors family 1 profile domain-containing protein</fullName>
    </recommendedName>
</protein>
<gene>
    <name evidence="11" type="ORF">BEMITA_LOCUS11844</name>
</gene>
<dbReference type="Gene3D" id="1.20.1070.10">
    <property type="entry name" value="Rhodopsin 7-helix transmembrane proteins"/>
    <property type="match status" value="1"/>
</dbReference>
<evidence type="ECO:0000256" key="9">
    <source>
        <dbReference type="SAM" id="Phobius"/>
    </source>
</evidence>
<evidence type="ECO:0000259" key="10">
    <source>
        <dbReference type="PROSITE" id="PS50262"/>
    </source>
</evidence>
<dbReference type="EMBL" id="OU963868">
    <property type="protein sequence ID" value="CAH0393441.1"/>
    <property type="molecule type" value="Genomic_DNA"/>
</dbReference>
<accession>A0A9P0AKT7</accession>
<evidence type="ECO:0000256" key="6">
    <source>
        <dbReference type="ARBA" id="ARBA00023136"/>
    </source>
</evidence>
<keyword evidence="7" id="KW-0675">Receptor</keyword>
<keyword evidence="3 9" id="KW-0812">Transmembrane</keyword>
<evidence type="ECO:0000256" key="1">
    <source>
        <dbReference type="ARBA" id="ARBA00004141"/>
    </source>
</evidence>